<reference evidence="2" key="1">
    <citation type="journal article" date="2021" name="PeerJ">
        <title>Extensive microbial diversity within the chicken gut microbiome revealed by metagenomics and culture.</title>
        <authorList>
            <person name="Gilroy R."/>
            <person name="Ravi A."/>
            <person name="Getino M."/>
            <person name="Pursley I."/>
            <person name="Horton D.L."/>
            <person name="Alikhan N.F."/>
            <person name="Baker D."/>
            <person name="Gharbi K."/>
            <person name="Hall N."/>
            <person name="Watson M."/>
            <person name="Adriaenssens E.M."/>
            <person name="Foster-Nyarko E."/>
            <person name="Jarju S."/>
            <person name="Secka A."/>
            <person name="Antonio M."/>
            <person name="Oren A."/>
            <person name="Chaudhuri R.R."/>
            <person name="La Ragione R."/>
            <person name="Hildebrand F."/>
            <person name="Pallen M.J."/>
        </authorList>
    </citation>
    <scope>NUCLEOTIDE SEQUENCE</scope>
    <source>
        <strain evidence="2">2189</strain>
    </source>
</reference>
<dbReference type="InterPro" id="IPR007214">
    <property type="entry name" value="YbaK/aa-tRNA-synth-assoc-dom"/>
</dbReference>
<gene>
    <name evidence="2" type="ORF">H9851_06710</name>
</gene>
<evidence type="ECO:0000259" key="1">
    <source>
        <dbReference type="Pfam" id="PF04073"/>
    </source>
</evidence>
<dbReference type="GO" id="GO:0002161">
    <property type="term" value="F:aminoacyl-tRNA deacylase activity"/>
    <property type="evidence" value="ECO:0007669"/>
    <property type="project" value="InterPro"/>
</dbReference>
<dbReference type="Gene3D" id="3.90.960.10">
    <property type="entry name" value="YbaK/aminoacyl-tRNA synthetase-associated domain"/>
    <property type="match status" value="1"/>
</dbReference>
<dbReference type="EMBL" id="DXEW01000031">
    <property type="protein sequence ID" value="HIX50948.1"/>
    <property type="molecule type" value="Genomic_DNA"/>
</dbReference>
<name>A0A9D2AV17_9FIRM</name>
<dbReference type="Pfam" id="PF04073">
    <property type="entry name" value="tRNA_edit"/>
    <property type="match status" value="1"/>
</dbReference>
<sequence>MLVPAEAEALTGHAVGGVCPFAVNAGVEVYLDESLRRFSTVFPACGSSNSAIELTCAQLEQFASNFCGWADVCKLPAPGAEQL</sequence>
<comment type="caution">
    <text evidence="2">The sequence shown here is derived from an EMBL/GenBank/DDBJ whole genome shotgun (WGS) entry which is preliminary data.</text>
</comment>
<reference evidence="2" key="2">
    <citation type="submission" date="2021-04" db="EMBL/GenBank/DDBJ databases">
        <authorList>
            <person name="Gilroy R."/>
        </authorList>
    </citation>
    <scope>NUCLEOTIDE SEQUENCE</scope>
    <source>
        <strain evidence="2">2189</strain>
    </source>
</reference>
<dbReference type="PANTHER" id="PTHR30411">
    <property type="entry name" value="CYTOPLASMIC PROTEIN"/>
    <property type="match status" value="1"/>
</dbReference>
<evidence type="ECO:0000313" key="3">
    <source>
        <dbReference type="Proteomes" id="UP000886847"/>
    </source>
</evidence>
<protein>
    <recommendedName>
        <fullName evidence="1">YbaK/aminoacyl-tRNA synthetase-associated domain-containing protein</fullName>
    </recommendedName>
</protein>
<organism evidence="2 3">
    <name type="scientific">Candidatus Borkfalkia faecavium</name>
    <dbReference type="NCBI Taxonomy" id="2838508"/>
    <lineage>
        <taxon>Bacteria</taxon>
        <taxon>Bacillati</taxon>
        <taxon>Bacillota</taxon>
        <taxon>Clostridia</taxon>
        <taxon>Christensenellales</taxon>
        <taxon>Christensenellaceae</taxon>
        <taxon>Candidatus Borkfalkia</taxon>
    </lineage>
</organism>
<dbReference type="InterPro" id="IPR036754">
    <property type="entry name" value="YbaK/aa-tRNA-synt-asso_dom_sf"/>
</dbReference>
<evidence type="ECO:0000313" key="2">
    <source>
        <dbReference type="EMBL" id="HIX50948.1"/>
    </source>
</evidence>
<dbReference type="PANTHER" id="PTHR30411:SF1">
    <property type="entry name" value="CYTOPLASMIC PROTEIN"/>
    <property type="match status" value="1"/>
</dbReference>
<proteinExistence type="predicted"/>
<dbReference type="SUPFAM" id="SSF55826">
    <property type="entry name" value="YbaK/ProRS associated domain"/>
    <property type="match status" value="1"/>
</dbReference>
<dbReference type="Proteomes" id="UP000886847">
    <property type="component" value="Unassembled WGS sequence"/>
</dbReference>
<feature type="domain" description="YbaK/aminoacyl-tRNA synthetase-associated" evidence="1">
    <location>
        <begin position="4"/>
        <end position="62"/>
    </location>
</feature>
<dbReference type="AlphaFoldDB" id="A0A9D2AV17"/>
<accession>A0A9D2AV17</accession>